<dbReference type="PIRSF" id="PIRSF004491">
    <property type="entry name" value="FAD_Synth"/>
    <property type="match status" value="1"/>
</dbReference>
<evidence type="ECO:0000256" key="12">
    <source>
        <dbReference type="ARBA" id="ARBA00023268"/>
    </source>
</evidence>
<dbReference type="Gene3D" id="3.40.50.620">
    <property type="entry name" value="HUPs"/>
    <property type="match status" value="1"/>
</dbReference>
<evidence type="ECO:0000256" key="2">
    <source>
        <dbReference type="ARBA" id="ARBA00004726"/>
    </source>
</evidence>
<dbReference type="Proteomes" id="UP000594464">
    <property type="component" value="Chromosome"/>
</dbReference>
<dbReference type="KEGG" id="nva:G3M78_03330"/>
<comment type="function">
    <text evidence="1">Catalyzes the phosphorylation of riboflavin to FMN followed by the adenylation of FMN to FAD.</text>
</comment>
<dbReference type="AlphaFoldDB" id="A0A7T0C0U5"/>
<evidence type="ECO:0000256" key="5">
    <source>
        <dbReference type="ARBA" id="ARBA00022643"/>
    </source>
</evidence>
<evidence type="ECO:0000256" key="6">
    <source>
        <dbReference type="ARBA" id="ARBA00022679"/>
    </source>
</evidence>
<keyword evidence="8 15" id="KW-0547">Nucleotide-binding</keyword>
<dbReference type="Pfam" id="PF01687">
    <property type="entry name" value="Flavokinase"/>
    <property type="match status" value="1"/>
</dbReference>
<evidence type="ECO:0000313" key="17">
    <source>
        <dbReference type="EMBL" id="QPJ64479.1"/>
    </source>
</evidence>
<dbReference type="EC" id="2.7.7.2" evidence="15"/>
<accession>A0A7T0C0U5</accession>
<gene>
    <name evidence="17" type="ORF">G3M78_03330</name>
</gene>
<evidence type="ECO:0000313" key="18">
    <source>
        <dbReference type="Proteomes" id="UP000594464"/>
    </source>
</evidence>
<dbReference type="UniPathway" id="UPA00277">
    <property type="reaction ID" value="UER00407"/>
</dbReference>
<keyword evidence="11 15" id="KW-0067">ATP-binding</keyword>
<dbReference type="Gene3D" id="2.40.30.30">
    <property type="entry name" value="Riboflavin kinase-like"/>
    <property type="match status" value="1"/>
</dbReference>
<dbReference type="EMBL" id="CP048620">
    <property type="protein sequence ID" value="QPJ64479.1"/>
    <property type="molecule type" value="Genomic_DNA"/>
</dbReference>
<dbReference type="PANTHER" id="PTHR22749:SF6">
    <property type="entry name" value="RIBOFLAVIN KINASE"/>
    <property type="match status" value="1"/>
</dbReference>
<dbReference type="NCBIfam" id="NF004160">
    <property type="entry name" value="PRK05627.1-3"/>
    <property type="match status" value="1"/>
</dbReference>
<dbReference type="GO" id="GO:0005524">
    <property type="term" value="F:ATP binding"/>
    <property type="evidence" value="ECO:0007669"/>
    <property type="project" value="UniProtKB-UniRule"/>
</dbReference>
<dbReference type="GO" id="GO:0003919">
    <property type="term" value="F:FMN adenylyltransferase activity"/>
    <property type="evidence" value="ECO:0007669"/>
    <property type="project" value="UniProtKB-UniRule"/>
</dbReference>
<proteinExistence type="inferred from homology"/>
<comment type="pathway">
    <text evidence="3 15">Cofactor biosynthesis; FMN biosynthesis; FMN from riboflavin (ATP route): step 1/1.</text>
</comment>
<dbReference type="FunFam" id="2.40.30.30:FF:000003">
    <property type="entry name" value="Riboflavin biosynthesis protein"/>
    <property type="match status" value="1"/>
</dbReference>
<evidence type="ECO:0000256" key="3">
    <source>
        <dbReference type="ARBA" id="ARBA00005201"/>
    </source>
</evidence>
<sequence length="309" mass="34037">MNVVRGLEKLSVAPPYPVVTIGNFDGVHLGHRELLKKTVRLARKNDGTATVFTFEPHPLKTIAPEKMPPMLTTFRKKMELIEAFGVNQVVCARFNRRFSEQKPEDFIRDVLVGRLGAREVVVGFDYGFGKGRVGTLESLRDLGVECGFETHVVEPYRIANQLVSSSLIRSLIEQGEVQKARDLLGRHYSIEGEVVRGRGVGRRIGFPTANLATGDCSLPASGVYAARALAGGRRIKAVVNIGVRPTFGEQPLSVEAHLLNYNQDLYGRVIELEFIARVRGEIKFNSANALAAQIRSDVETAGNLLETVI</sequence>
<dbReference type="PANTHER" id="PTHR22749">
    <property type="entry name" value="RIBOFLAVIN KINASE/FMN ADENYLYLTRANSFERASE"/>
    <property type="match status" value="1"/>
</dbReference>
<feature type="domain" description="Riboflavin kinase" evidence="16">
    <location>
        <begin position="183"/>
        <end position="306"/>
    </location>
</feature>
<dbReference type="CDD" id="cd02064">
    <property type="entry name" value="FAD_synthetase_N"/>
    <property type="match status" value="1"/>
</dbReference>
<dbReference type="InterPro" id="IPR002606">
    <property type="entry name" value="Riboflavin_kinase_bac"/>
</dbReference>
<dbReference type="EC" id="2.7.1.26" evidence="15"/>
<dbReference type="InterPro" id="IPR023468">
    <property type="entry name" value="Riboflavin_kinase"/>
</dbReference>
<evidence type="ECO:0000256" key="9">
    <source>
        <dbReference type="ARBA" id="ARBA00022777"/>
    </source>
</evidence>
<evidence type="ECO:0000256" key="13">
    <source>
        <dbReference type="ARBA" id="ARBA00047880"/>
    </source>
</evidence>
<keyword evidence="6 15" id="KW-0808">Transferase</keyword>
<reference evidence="18" key="1">
    <citation type="submission" date="2020-02" db="EMBL/GenBank/DDBJ databases">
        <title>Genomic and physiological characterization of two novel Nitrospinaceae genera.</title>
        <authorList>
            <person name="Mueller A.J."/>
            <person name="Jung M.-Y."/>
            <person name="Strachan C.R."/>
            <person name="Herbold C.W."/>
            <person name="Kirkegaard R.H."/>
            <person name="Daims H."/>
        </authorList>
    </citation>
    <scope>NUCLEOTIDE SEQUENCE [LARGE SCALE GENOMIC DNA]</scope>
</reference>
<keyword evidence="10 15" id="KW-0274">FAD</keyword>
<evidence type="ECO:0000256" key="14">
    <source>
        <dbReference type="ARBA" id="ARBA00049494"/>
    </source>
</evidence>
<dbReference type="SUPFAM" id="SSF82114">
    <property type="entry name" value="Riboflavin kinase-like"/>
    <property type="match status" value="1"/>
</dbReference>
<evidence type="ECO:0000256" key="8">
    <source>
        <dbReference type="ARBA" id="ARBA00022741"/>
    </source>
</evidence>
<dbReference type="NCBIfam" id="TIGR00083">
    <property type="entry name" value="ribF"/>
    <property type="match status" value="1"/>
</dbReference>
<evidence type="ECO:0000259" key="16">
    <source>
        <dbReference type="SMART" id="SM00904"/>
    </source>
</evidence>
<dbReference type="InterPro" id="IPR015864">
    <property type="entry name" value="FAD_synthase"/>
</dbReference>
<dbReference type="Pfam" id="PF06574">
    <property type="entry name" value="FAD_syn"/>
    <property type="match status" value="1"/>
</dbReference>
<comment type="catalytic activity">
    <reaction evidence="14 15">
        <text>FMN + ATP + H(+) = FAD + diphosphate</text>
        <dbReference type="Rhea" id="RHEA:17237"/>
        <dbReference type="ChEBI" id="CHEBI:15378"/>
        <dbReference type="ChEBI" id="CHEBI:30616"/>
        <dbReference type="ChEBI" id="CHEBI:33019"/>
        <dbReference type="ChEBI" id="CHEBI:57692"/>
        <dbReference type="ChEBI" id="CHEBI:58210"/>
        <dbReference type="EC" id="2.7.7.2"/>
    </reaction>
</comment>
<keyword evidence="5 15" id="KW-0288">FMN</keyword>
<keyword evidence="9 15" id="KW-0418">Kinase</keyword>
<evidence type="ECO:0000256" key="1">
    <source>
        <dbReference type="ARBA" id="ARBA00002121"/>
    </source>
</evidence>
<dbReference type="SUPFAM" id="SSF52374">
    <property type="entry name" value="Nucleotidylyl transferase"/>
    <property type="match status" value="1"/>
</dbReference>
<dbReference type="FunFam" id="3.40.50.620:FF:000021">
    <property type="entry name" value="Riboflavin biosynthesis protein"/>
    <property type="match status" value="1"/>
</dbReference>
<keyword evidence="12" id="KW-0511">Multifunctional enzyme</keyword>
<evidence type="ECO:0000256" key="11">
    <source>
        <dbReference type="ARBA" id="ARBA00022840"/>
    </source>
</evidence>
<keyword evidence="4 15" id="KW-0285">Flavoprotein</keyword>
<dbReference type="InterPro" id="IPR023465">
    <property type="entry name" value="Riboflavin_kinase_dom_sf"/>
</dbReference>
<comment type="similarity">
    <text evidence="15">Belongs to the ribF family.</text>
</comment>
<dbReference type="GO" id="GO:0009398">
    <property type="term" value="P:FMN biosynthetic process"/>
    <property type="evidence" value="ECO:0007669"/>
    <property type="project" value="UniProtKB-UniRule"/>
</dbReference>
<dbReference type="GO" id="GO:0008531">
    <property type="term" value="F:riboflavin kinase activity"/>
    <property type="evidence" value="ECO:0007669"/>
    <property type="project" value="UniProtKB-UniRule"/>
</dbReference>
<evidence type="ECO:0000256" key="10">
    <source>
        <dbReference type="ARBA" id="ARBA00022827"/>
    </source>
</evidence>
<dbReference type="UniPathway" id="UPA00276">
    <property type="reaction ID" value="UER00406"/>
</dbReference>
<evidence type="ECO:0000256" key="7">
    <source>
        <dbReference type="ARBA" id="ARBA00022695"/>
    </source>
</evidence>
<dbReference type="SMART" id="SM00904">
    <property type="entry name" value="Flavokinase"/>
    <property type="match status" value="1"/>
</dbReference>
<dbReference type="GO" id="GO:0006747">
    <property type="term" value="P:FAD biosynthetic process"/>
    <property type="evidence" value="ECO:0007669"/>
    <property type="project" value="UniProtKB-UniRule"/>
</dbReference>
<comment type="catalytic activity">
    <reaction evidence="13 15">
        <text>riboflavin + ATP = FMN + ADP + H(+)</text>
        <dbReference type="Rhea" id="RHEA:14357"/>
        <dbReference type="ChEBI" id="CHEBI:15378"/>
        <dbReference type="ChEBI" id="CHEBI:30616"/>
        <dbReference type="ChEBI" id="CHEBI:57986"/>
        <dbReference type="ChEBI" id="CHEBI:58210"/>
        <dbReference type="ChEBI" id="CHEBI:456216"/>
        <dbReference type="EC" id="2.7.1.26"/>
    </reaction>
</comment>
<keyword evidence="7 15" id="KW-0548">Nucleotidyltransferase</keyword>
<protein>
    <recommendedName>
        <fullName evidence="15">Riboflavin biosynthesis protein</fullName>
    </recommendedName>
    <domain>
        <recommendedName>
            <fullName evidence="15">Riboflavin kinase</fullName>
            <ecNumber evidence="15">2.7.1.26</ecNumber>
        </recommendedName>
        <alternativeName>
            <fullName evidence="15">Flavokinase</fullName>
        </alternativeName>
    </domain>
    <domain>
        <recommendedName>
            <fullName evidence="15">FMN adenylyltransferase</fullName>
            <ecNumber evidence="15">2.7.7.2</ecNumber>
        </recommendedName>
        <alternativeName>
            <fullName evidence="15">FAD pyrophosphorylase</fullName>
        </alternativeName>
        <alternativeName>
            <fullName evidence="15">FAD synthase</fullName>
        </alternativeName>
    </domain>
</protein>
<comment type="pathway">
    <text evidence="2 15">Cofactor biosynthesis; FAD biosynthesis; FAD from FMN: step 1/1.</text>
</comment>
<evidence type="ECO:0000256" key="4">
    <source>
        <dbReference type="ARBA" id="ARBA00022630"/>
    </source>
</evidence>
<dbReference type="NCBIfam" id="NF004162">
    <property type="entry name" value="PRK05627.1-5"/>
    <property type="match status" value="1"/>
</dbReference>
<dbReference type="GO" id="GO:0009231">
    <property type="term" value="P:riboflavin biosynthetic process"/>
    <property type="evidence" value="ECO:0007669"/>
    <property type="project" value="InterPro"/>
</dbReference>
<evidence type="ECO:0000256" key="15">
    <source>
        <dbReference type="PIRNR" id="PIRNR004491"/>
    </source>
</evidence>
<dbReference type="InterPro" id="IPR014729">
    <property type="entry name" value="Rossmann-like_a/b/a_fold"/>
</dbReference>
<organism evidence="17 18">
    <name type="scientific">Candidatus Nitrohelix vancouverensis</name>
    <dbReference type="NCBI Taxonomy" id="2705534"/>
    <lineage>
        <taxon>Bacteria</taxon>
        <taxon>Pseudomonadati</taxon>
        <taxon>Nitrospinota/Tectimicrobiota group</taxon>
        <taxon>Nitrospinota</taxon>
        <taxon>Nitrospinia</taxon>
        <taxon>Nitrospinales</taxon>
        <taxon>Nitrospinaceae</taxon>
        <taxon>Candidatus Nitrohelix</taxon>
    </lineage>
</organism>
<name>A0A7T0C0U5_9BACT</name>
<dbReference type="InterPro" id="IPR015865">
    <property type="entry name" value="Riboflavin_kinase_bac/euk"/>
</dbReference>